<evidence type="ECO:0000313" key="3">
    <source>
        <dbReference type="Proteomes" id="UP000593568"/>
    </source>
</evidence>
<evidence type="ECO:0000256" key="1">
    <source>
        <dbReference type="SAM" id="MobiDB-lite"/>
    </source>
</evidence>
<evidence type="ECO:0000313" key="2">
    <source>
        <dbReference type="EMBL" id="MBA0758232.1"/>
    </source>
</evidence>
<sequence>MRRSAISYNRGFPNPMHDSDCDGASTRQPPGTEQWTWRRVKASRVEETHVRGGAARAEEALGLTALEVIGQSEPTDCFEWLIWVFSRCLKPQRRLFVCGIWVLWLDRNKNLYERKSYSGIEAANYVKYFICELDGLTERKINTIGEKEKWKAPENPTIKINFDASFDKAIACYEAILTGIDMGLIDVIVKGDSKSIINKCMKKSVDKSQISAHIRNIQKEK</sequence>
<dbReference type="Proteomes" id="UP000593568">
    <property type="component" value="Unassembled WGS sequence"/>
</dbReference>
<feature type="region of interest" description="Disordered" evidence="1">
    <location>
        <begin position="1"/>
        <end position="32"/>
    </location>
</feature>
<protein>
    <recommendedName>
        <fullName evidence="4">RNase H type-1 domain-containing protein</fullName>
    </recommendedName>
</protein>
<gene>
    <name evidence="2" type="ORF">Gotri_021247</name>
</gene>
<evidence type="ECO:0008006" key="4">
    <source>
        <dbReference type="Google" id="ProtNLM"/>
    </source>
</evidence>
<dbReference type="AlphaFoldDB" id="A0A7J9DBY5"/>
<comment type="caution">
    <text evidence="2">The sequence shown here is derived from an EMBL/GenBank/DDBJ whole genome shotgun (WGS) entry which is preliminary data.</text>
</comment>
<organism evidence="2 3">
    <name type="scientific">Gossypium trilobum</name>
    <dbReference type="NCBI Taxonomy" id="34281"/>
    <lineage>
        <taxon>Eukaryota</taxon>
        <taxon>Viridiplantae</taxon>
        <taxon>Streptophyta</taxon>
        <taxon>Embryophyta</taxon>
        <taxon>Tracheophyta</taxon>
        <taxon>Spermatophyta</taxon>
        <taxon>Magnoliopsida</taxon>
        <taxon>eudicotyledons</taxon>
        <taxon>Gunneridae</taxon>
        <taxon>Pentapetalae</taxon>
        <taxon>rosids</taxon>
        <taxon>malvids</taxon>
        <taxon>Malvales</taxon>
        <taxon>Malvaceae</taxon>
        <taxon>Malvoideae</taxon>
        <taxon>Gossypium</taxon>
    </lineage>
</organism>
<dbReference type="EMBL" id="JABEZW010000001">
    <property type="protein sequence ID" value="MBA0758232.1"/>
    <property type="molecule type" value="Genomic_DNA"/>
</dbReference>
<keyword evidence="3" id="KW-1185">Reference proteome</keyword>
<accession>A0A7J9DBY5</accession>
<name>A0A7J9DBY5_9ROSI</name>
<feature type="non-terminal residue" evidence="2">
    <location>
        <position position="1"/>
    </location>
</feature>
<reference evidence="2 3" key="1">
    <citation type="journal article" date="2019" name="Genome Biol. Evol.">
        <title>Insights into the evolution of the New World diploid cottons (Gossypium, subgenus Houzingenia) based on genome sequencing.</title>
        <authorList>
            <person name="Grover C.E."/>
            <person name="Arick M.A. 2nd"/>
            <person name="Thrash A."/>
            <person name="Conover J.L."/>
            <person name="Sanders W.S."/>
            <person name="Peterson D.G."/>
            <person name="Frelichowski J.E."/>
            <person name="Scheffler J.A."/>
            <person name="Scheffler B.E."/>
            <person name="Wendel J.F."/>
        </authorList>
    </citation>
    <scope>NUCLEOTIDE SEQUENCE [LARGE SCALE GENOMIC DNA]</scope>
    <source>
        <strain evidence="2">8</strain>
        <tissue evidence="2">Leaf</tissue>
    </source>
</reference>
<proteinExistence type="predicted"/>